<evidence type="ECO:0000256" key="8">
    <source>
        <dbReference type="SAM" id="MobiDB-lite"/>
    </source>
</evidence>
<dbReference type="PANTHER" id="PTHR28607">
    <property type="entry name" value="EXPRESSED PROTEIN"/>
    <property type="match status" value="1"/>
</dbReference>
<evidence type="ECO:0000256" key="5">
    <source>
        <dbReference type="ARBA" id="ARBA00022989"/>
    </source>
</evidence>
<feature type="compositionally biased region" description="Polar residues" evidence="8">
    <location>
        <begin position="14"/>
        <end position="23"/>
    </location>
</feature>
<comment type="subcellular location">
    <subcellularLocation>
        <location evidence="1">Membrane</location>
        <topology evidence="1">Single-pass type I membrane protein</topology>
    </subcellularLocation>
</comment>
<protein>
    <submittedName>
        <fullName evidence="10">DgyrCDS10966</fullName>
    </submittedName>
</protein>
<keyword evidence="5 9" id="KW-1133">Transmembrane helix</keyword>
<accession>A0A7I8W3U4</accession>
<proteinExistence type="inferred from homology"/>
<dbReference type="AlphaFoldDB" id="A0A7I8W3U4"/>
<evidence type="ECO:0000313" key="11">
    <source>
        <dbReference type="Proteomes" id="UP000549394"/>
    </source>
</evidence>
<dbReference type="OrthoDB" id="5917722at2759"/>
<evidence type="ECO:0000313" key="10">
    <source>
        <dbReference type="EMBL" id="CAD5122551.1"/>
    </source>
</evidence>
<dbReference type="Proteomes" id="UP000549394">
    <property type="component" value="Unassembled WGS sequence"/>
</dbReference>
<gene>
    <name evidence="10" type="ORF">DGYR_LOCUS10352</name>
</gene>
<organism evidence="10 11">
    <name type="scientific">Dimorphilus gyrociliatus</name>
    <dbReference type="NCBI Taxonomy" id="2664684"/>
    <lineage>
        <taxon>Eukaryota</taxon>
        <taxon>Metazoa</taxon>
        <taxon>Spiralia</taxon>
        <taxon>Lophotrochozoa</taxon>
        <taxon>Annelida</taxon>
        <taxon>Polychaeta</taxon>
        <taxon>Polychaeta incertae sedis</taxon>
        <taxon>Dinophilidae</taxon>
        <taxon>Dimorphilus</taxon>
    </lineage>
</organism>
<keyword evidence="11" id="KW-1185">Reference proteome</keyword>
<feature type="region of interest" description="Disordered" evidence="8">
    <location>
        <begin position="1"/>
        <end position="23"/>
    </location>
</feature>
<keyword evidence="7" id="KW-0325">Glycoprotein</keyword>
<keyword evidence="4" id="KW-0732">Signal</keyword>
<dbReference type="PANTHER" id="PTHR28607:SF4">
    <property type="entry name" value="TRANSMEMBRANE PROTEIN"/>
    <property type="match status" value="1"/>
</dbReference>
<evidence type="ECO:0000256" key="3">
    <source>
        <dbReference type="ARBA" id="ARBA00022692"/>
    </source>
</evidence>
<evidence type="ECO:0000256" key="9">
    <source>
        <dbReference type="SAM" id="Phobius"/>
    </source>
</evidence>
<dbReference type="GO" id="GO:0016020">
    <property type="term" value="C:membrane"/>
    <property type="evidence" value="ECO:0007669"/>
    <property type="project" value="UniProtKB-SubCell"/>
</dbReference>
<comment type="caution">
    <text evidence="10">The sequence shown here is derived from an EMBL/GenBank/DDBJ whole genome shotgun (WGS) entry which is preliminary data.</text>
</comment>
<evidence type="ECO:0000256" key="6">
    <source>
        <dbReference type="ARBA" id="ARBA00023136"/>
    </source>
</evidence>
<dbReference type="Pfam" id="PF06679">
    <property type="entry name" value="DUF1180"/>
    <property type="match status" value="1"/>
</dbReference>
<keyword evidence="3 9" id="KW-0812">Transmembrane</keyword>
<reference evidence="10 11" key="1">
    <citation type="submission" date="2020-08" db="EMBL/GenBank/DDBJ databases">
        <authorList>
            <person name="Hejnol A."/>
        </authorList>
    </citation>
    <scope>NUCLEOTIDE SEQUENCE [LARGE SCALE GENOMIC DNA]</scope>
</reference>
<evidence type="ECO:0000256" key="1">
    <source>
        <dbReference type="ARBA" id="ARBA00004479"/>
    </source>
</evidence>
<evidence type="ECO:0000256" key="7">
    <source>
        <dbReference type="ARBA" id="ARBA00023180"/>
    </source>
</evidence>
<name>A0A7I8W3U4_9ANNE</name>
<evidence type="ECO:0000256" key="2">
    <source>
        <dbReference type="ARBA" id="ARBA00006986"/>
    </source>
</evidence>
<sequence length="104" mass="11937">MPDLITTLSKDKPIQTTAEESLAPQNFSPTAEVYLLPQKPVVWRSFFVFIGLAAIVLIYFGIRAIRLKRKKSRKYGVLTNTDMELTPLDAEDEDDMTLFDRTRK</sequence>
<dbReference type="EMBL" id="CAJFCJ010000017">
    <property type="protein sequence ID" value="CAD5122551.1"/>
    <property type="molecule type" value="Genomic_DNA"/>
</dbReference>
<feature type="transmembrane region" description="Helical" evidence="9">
    <location>
        <begin position="41"/>
        <end position="62"/>
    </location>
</feature>
<evidence type="ECO:0000256" key="4">
    <source>
        <dbReference type="ARBA" id="ARBA00022729"/>
    </source>
</evidence>
<comment type="similarity">
    <text evidence="2">Belongs to the FAM174 family.</text>
</comment>
<keyword evidence="6 9" id="KW-0472">Membrane</keyword>
<dbReference type="InterPro" id="IPR009565">
    <property type="entry name" value="FAM174-like"/>
</dbReference>